<feature type="binding site" evidence="4">
    <location>
        <position position="110"/>
    </location>
    <ligand>
        <name>D-ribulose 5-phosphate</name>
        <dbReference type="ChEBI" id="CHEBI:58121"/>
    </ligand>
</feature>
<sequence>MTIVALASDHAGVAYKAMLIDEVRGLGHGVIDLGPNSDTSVDYPDYGTRLAEAIADGRATFGVAICGSGIGISIAANRNPAVRAALCTSGLMARLARQHNDANVLALGSRIIGPDTARDCLTQFLAAGFAGGRHAGRVAKLTPGHEETIA</sequence>
<dbReference type="Pfam" id="PF02502">
    <property type="entry name" value="LacAB_rpiB"/>
    <property type="match status" value="1"/>
</dbReference>
<name>A0A7C9LEC9_9SPHN</name>
<evidence type="ECO:0000256" key="2">
    <source>
        <dbReference type="ARBA" id="ARBA00023235"/>
    </source>
</evidence>
<feature type="binding site" evidence="4">
    <location>
        <begin position="9"/>
        <end position="10"/>
    </location>
    <ligand>
        <name>D-ribulose 5-phosphate</name>
        <dbReference type="ChEBI" id="CHEBI:58121"/>
    </ligand>
</feature>
<evidence type="ECO:0000256" key="1">
    <source>
        <dbReference type="ARBA" id="ARBA00008754"/>
    </source>
</evidence>
<organism evidence="5 6">
    <name type="scientific">Sandarakinorhabdus fusca</name>
    <dbReference type="NCBI Taxonomy" id="1439888"/>
    <lineage>
        <taxon>Bacteria</taxon>
        <taxon>Pseudomonadati</taxon>
        <taxon>Pseudomonadota</taxon>
        <taxon>Alphaproteobacteria</taxon>
        <taxon>Sphingomonadales</taxon>
        <taxon>Sphingosinicellaceae</taxon>
        <taxon>Sandarakinorhabdus</taxon>
    </lineage>
</organism>
<dbReference type="SUPFAM" id="SSF89623">
    <property type="entry name" value="Ribose/Galactose isomerase RpiB/AlsB"/>
    <property type="match status" value="1"/>
</dbReference>
<proteinExistence type="inferred from homology"/>
<dbReference type="NCBIfam" id="TIGR00689">
    <property type="entry name" value="rpiB_lacA_lacB"/>
    <property type="match status" value="1"/>
</dbReference>
<dbReference type="InterPro" id="IPR036569">
    <property type="entry name" value="RpiB_LacA_LacB_sf"/>
</dbReference>
<dbReference type="NCBIfam" id="NF004051">
    <property type="entry name" value="PRK05571.1"/>
    <property type="match status" value="1"/>
</dbReference>
<feature type="binding site" evidence="4">
    <location>
        <begin position="67"/>
        <end position="71"/>
    </location>
    <ligand>
        <name>D-ribulose 5-phosphate</name>
        <dbReference type="ChEBI" id="CHEBI:58121"/>
    </ligand>
</feature>
<evidence type="ECO:0000256" key="4">
    <source>
        <dbReference type="PIRSR" id="PIRSR005384-2"/>
    </source>
</evidence>
<dbReference type="PANTHER" id="PTHR30345">
    <property type="entry name" value="RIBOSE-5-PHOSPHATE ISOMERASE B"/>
    <property type="match status" value="1"/>
</dbReference>
<evidence type="ECO:0000313" key="5">
    <source>
        <dbReference type="EMBL" id="MQT15827.1"/>
    </source>
</evidence>
<dbReference type="Gene3D" id="3.40.1400.10">
    <property type="entry name" value="Sugar-phosphate isomerase, RpiB/LacA/LacB"/>
    <property type="match status" value="1"/>
</dbReference>
<dbReference type="AlphaFoldDB" id="A0A7C9LEC9"/>
<dbReference type="PIRSF" id="PIRSF005384">
    <property type="entry name" value="RpiB_LacA_B"/>
    <property type="match status" value="1"/>
</dbReference>
<dbReference type="InterPro" id="IPR004785">
    <property type="entry name" value="RpiB"/>
</dbReference>
<dbReference type="PANTHER" id="PTHR30345:SF0">
    <property type="entry name" value="DNA DAMAGE-REPAIR_TOLERATION PROTEIN DRT102"/>
    <property type="match status" value="1"/>
</dbReference>
<feature type="active site" description="Proton donor" evidence="3">
    <location>
        <position position="99"/>
    </location>
</feature>
<reference evidence="5 6" key="1">
    <citation type="submission" date="2019-09" db="EMBL/GenBank/DDBJ databases">
        <title>Polymorphobacter sp. isolated from a lake in China.</title>
        <authorList>
            <person name="Liu Z."/>
        </authorList>
    </citation>
    <scope>NUCLEOTIDE SEQUENCE [LARGE SCALE GENOMIC DNA]</scope>
    <source>
        <strain evidence="5 6">D40P</strain>
    </source>
</reference>
<dbReference type="EC" id="5.3.1.6" evidence="5"/>
<dbReference type="InterPro" id="IPR003500">
    <property type="entry name" value="RpiB_LacA_LacB"/>
</dbReference>
<feature type="active site" description="Proton acceptor" evidence="3">
    <location>
        <position position="66"/>
    </location>
</feature>
<dbReference type="GO" id="GO:0005975">
    <property type="term" value="P:carbohydrate metabolic process"/>
    <property type="evidence" value="ECO:0007669"/>
    <property type="project" value="InterPro"/>
</dbReference>
<comment type="similarity">
    <text evidence="1">Belongs to the LacAB/RpiB family.</text>
</comment>
<keyword evidence="2 5" id="KW-0413">Isomerase</keyword>
<dbReference type="OrthoDB" id="1778624at2"/>
<evidence type="ECO:0000313" key="6">
    <source>
        <dbReference type="Proteomes" id="UP000481327"/>
    </source>
</evidence>
<dbReference type="EMBL" id="WIOL01000001">
    <property type="protein sequence ID" value="MQT15827.1"/>
    <property type="molecule type" value="Genomic_DNA"/>
</dbReference>
<dbReference type="RefSeq" id="WP_152576293.1">
    <property type="nucleotide sequence ID" value="NZ_JAATJI010000001.1"/>
</dbReference>
<comment type="caution">
    <text evidence="5">The sequence shown here is derived from an EMBL/GenBank/DDBJ whole genome shotgun (WGS) entry which is preliminary data.</text>
</comment>
<protein>
    <submittedName>
        <fullName evidence="5">Ribose 5-phosphate isomerase B</fullName>
        <ecNumber evidence="5">5.3.1.6</ecNumber>
    </submittedName>
</protein>
<dbReference type="NCBIfam" id="TIGR01120">
    <property type="entry name" value="rpiB"/>
    <property type="match status" value="1"/>
</dbReference>
<gene>
    <name evidence="5" type="primary">rpiB</name>
    <name evidence="5" type="ORF">F3168_00925</name>
</gene>
<dbReference type="GO" id="GO:0004751">
    <property type="term" value="F:ribose-5-phosphate isomerase activity"/>
    <property type="evidence" value="ECO:0007669"/>
    <property type="project" value="UniProtKB-EC"/>
</dbReference>
<feature type="binding site" evidence="4">
    <location>
        <position position="100"/>
    </location>
    <ligand>
        <name>D-ribulose 5-phosphate</name>
        <dbReference type="ChEBI" id="CHEBI:58121"/>
    </ligand>
</feature>
<evidence type="ECO:0000256" key="3">
    <source>
        <dbReference type="PIRSR" id="PIRSR005384-1"/>
    </source>
</evidence>
<dbReference type="Proteomes" id="UP000481327">
    <property type="component" value="Unassembled WGS sequence"/>
</dbReference>
<accession>A0A7C9LEC9</accession>
<feature type="binding site" evidence="4">
    <location>
        <position position="133"/>
    </location>
    <ligand>
        <name>D-ribulose 5-phosphate</name>
        <dbReference type="ChEBI" id="CHEBI:58121"/>
    </ligand>
</feature>
<keyword evidence="6" id="KW-1185">Reference proteome</keyword>
<feature type="binding site" evidence="4">
    <location>
        <position position="137"/>
    </location>
    <ligand>
        <name>D-ribulose 5-phosphate</name>
        <dbReference type="ChEBI" id="CHEBI:58121"/>
    </ligand>
</feature>